<gene>
    <name evidence="2" type="ORF">DW193_15530</name>
    <name evidence="1" type="ORF">DXC44_12115</name>
</gene>
<organism evidence="1 3">
    <name type="scientific">Phocaeicola vulgatus</name>
    <name type="common">Bacteroides vulgatus</name>
    <dbReference type="NCBI Taxonomy" id="821"/>
    <lineage>
        <taxon>Bacteria</taxon>
        <taxon>Pseudomonadati</taxon>
        <taxon>Bacteroidota</taxon>
        <taxon>Bacteroidia</taxon>
        <taxon>Bacteroidales</taxon>
        <taxon>Bacteroidaceae</taxon>
        <taxon>Phocaeicola</taxon>
    </lineage>
</organism>
<dbReference type="Proteomes" id="UP000283713">
    <property type="component" value="Unassembled WGS sequence"/>
</dbReference>
<accession>A0A3E4T2E0</accession>
<comment type="caution">
    <text evidence="1">The sequence shown here is derived from an EMBL/GenBank/DDBJ whole genome shotgun (WGS) entry which is preliminary data.</text>
</comment>
<evidence type="ECO:0000313" key="1">
    <source>
        <dbReference type="EMBL" id="RGL85285.1"/>
    </source>
</evidence>
<dbReference type="EMBL" id="QSSN01000013">
    <property type="protein sequence ID" value="RGL85285.1"/>
    <property type="molecule type" value="Genomic_DNA"/>
</dbReference>
<proteinExistence type="predicted"/>
<evidence type="ECO:0000313" key="3">
    <source>
        <dbReference type="Proteomes" id="UP000261278"/>
    </source>
</evidence>
<dbReference type="AlphaFoldDB" id="A0A3E4T2E0"/>
<dbReference type="RefSeq" id="WP_117678218.1">
    <property type="nucleotide sequence ID" value="NZ_JAHYMS010000027.1"/>
</dbReference>
<dbReference type="Proteomes" id="UP000261278">
    <property type="component" value="Unassembled WGS sequence"/>
</dbReference>
<sequence>MEYIDYYYKEIQYYAIVEGDRCYSVKPDKFATVWLAGNYVPTVDFDTFNEQIEFDGDKEELYELCCYIIYVMEQHYFVKLRPTLEELNADSLEGITLKYKDGSSFTLNSSSIIKDVTNAIGASKNGEYKVDSICKLPEVANNTYIQSMFAVELANFLHYYFPVKRKKDSLVSTNEQDMILKILHLFKLTPYLVKRSRFRQLLMVADKFKENLSWVNLQGQLLPVTFIKWKQWNTNNWLEVEYEMLKEGETVSFPPLESNN</sequence>
<dbReference type="EMBL" id="QRKA01000025">
    <property type="protein sequence ID" value="RHH76027.1"/>
    <property type="molecule type" value="Genomic_DNA"/>
</dbReference>
<evidence type="ECO:0000313" key="4">
    <source>
        <dbReference type="Proteomes" id="UP000283713"/>
    </source>
</evidence>
<protein>
    <submittedName>
        <fullName evidence="1">Uncharacterized protein</fullName>
    </submittedName>
</protein>
<reference evidence="3 4" key="1">
    <citation type="submission" date="2018-08" db="EMBL/GenBank/DDBJ databases">
        <title>A genome reference for cultivated species of the human gut microbiota.</title>
        <authorList>
            <person name="Zou Y."/>
            <person name="Xue W."/>
            <person name="Luo G."/>
        </authorList>
    </citation>
    <scope>NUCLEOTIDE SEQUENCE [LARGE SCALE GENOMIC DNA]</scope>
    <source>
        <strain evidence="2 4">AM16-6</strain>
        <strain evidence="1 3">TF05-18</strain>
    </source>
</reference>
<name>A0A3E4T2E0_PHOVU</name>
<evidence type="ECO:0000313" key="2">
    <source>
        <dbReference type="EMBL" id="RHH76027.1"/>
    </source>
</evidence>